<feature type="domain" description="HAT C-terminal dimerisation" evidence="1">
    <location>
        <begin position="18"/>
        <end position="95"/>
    </location>
</feature>
<proteinExistence type="predicted"/>
<dbReference type="PANTHER" id="PTHR47611:SF1">
    <property type="entry name" value="CCHC-TYPE DOMAIN-CONTAINING PROTEIN"/>
    <property type="match status" value="1"/>
</dbReference>
<dbReference type="SUPFAM" id="SSF53098">
    <property type="entry name" value="Ribonuclease H-like"/>
    <property type="match status" value="1"/>
</dbReference>
<dbReference type="InParanoid" id="A0A1X7TYX7"/>
<dbReference type="OrthoDB" id="10057873at2759"/>
<dbReference type="EnsemblMetazoa" id="Aqu2.1.20617_001">
    <property type="protein sequence ID" value="Aqu2.1.20617_001"/>
    <property type="gene ID" value="Aqu2.1.20617"/>
</dbReference>
<accession>A0A1X7TYX7</accession>
<dbReference type="GO" id="GO:0046983">
    <property type="term" value="F:protein dimerization activity"/>
    <property type="evidence" value="ECO:0007669"/>
    <property type="project" value="InterPro"/>
</dbReference>
<name>A0A1X7TYX7_AMPQE</name>
<dbReference type="PANTHER" id="PTHR47611">
    <property type="entry name" value="HAT DIMERISATION DOMAIN, C-TERMINAL"/>
    <property type="match status" value="1"/>
</dbReference>
<evidence type="ECO:0000259" key="1">
    <source>
        <dbReference type="Pfam" id="PF05699"/>
    </source>
</evidence>
<dbReference type="AlphaFoldDB" id="A0A1X7TYX7"/>
<organism evidence="2">
    <name type="scientific">Amphimedon queenslandica</name>
    <name type="common">Sponge</name>
    <dbReference type="NCBI Taxonomy" id="400682"/>
    <lineage>
        <taxon>Eukaryota</taxon>
        <taxon>Metazoa</taxon>
        <taxon>Porifera</taxon>
        <taxon>Demospongiae</taxon>
        <taxon>Heteroscleromorpha</taxon>
        <taxon>Haplosclerida</taxon>
        <taxon>Niphatidae</taxon>
        <taxon>Amphimedon</taxon>
    </lineage>
</organism>
<dbReference type="InterPro" id="IPR012337">
    <property type="entry name" value="RNaseH-like_sf"/>
</dbReference>
<dbReference type="Pfam" id="PF05699">
    <property type="entry name" value="Dimer_Tnp_hAT"/>
    <property type="match status" value="1"/>
</dbReference>
<evidence type="ECO:0000313" key="2">
    <source>
        <dbReference type="EnsemblMetazoa" id="Aqu2.1.20617_001"/>
    </source>
</evidence>
<dbReference type="InterPro" id="IPR008906">
    <property type="entry name" value="HATC_C_dom"/>
</dbReference>
<protein>
    <recommendedName>
        <fullName evidence="1">HAT C-terminal dimerisation domain-containing protein</fullName>
    </recommendedName>
</protein>
<sequence length="102" mass="11450">MKSRATPGVINRNGPDFEVSSYLASPCLPEEDDVLEFWKSNEATYPTLAKIASTYLAFPASSAAVERIFSIAGKIFRPERCSLSDKLFKDLMFVRCNENIQH</sequence>
<reference evidence="2" key="1">
    <citation type="submission" date="2017-05" db="UniProtKB">
        <authorList>
            <consortium name="EnsemblMetazoa"/>
        </authorList>
    </citation>
    <scope>IDENTIFICATION</scope>
</reference>